<evidence type="ECO:0000259" key="1">
    <source>
        <dbReference type="Pfam" id="PF12937"/>
    </source>
</evidence>
<protein>
    <submittedName>
        <fullName evidence="3">Uncharacterized protein</fullName>
    </submittedName>
</protein>
<dbReference type="InterPro" id="IPR001810">
    <property type="entry name" value="F-box_dom"/>
</dbReference>
<comment type="caution">
    <text evidence="3">The sequence shown here is derived from an EMBL/GenBank/DDBJ whole genome shotgun (WGS) entry which is preliminary data.</text>
</comment>
<proteinExistence type="predicted"/>
<gene>
    <name evidence="3" type="ORF">EJB05_54437</name>
</gene>
<dbReference type="SUPFAM" id="SSF81383">
    <property type="entry name" value="F-box domain"/>
    <property type="match status" value="1"/>
</dbReference>
<dbReference type="InterPro" id="IPR056594">
    <property type="entry name" value="AT5G49610-like_b-prop"/>
</dbReference>
<dbReference type="Pfam" id="PF12937">
    <property type="entry name" value="F-box-like"/>
    <property type="match status" value="1"/>
</dbReference>
<feature type="domain" description="F-box" evidence="1">
    <location>
        <begin position="29"/>
        <end position="64"/>
    </location>
</feature>
<evidence type="ECO:0000313" key="3">
    <source>
        <dbReference type="EMBL" id="TVU00127.1"/>
    </source>
</evidence>
<dbReference type="PANTHER" id="PTHR33207">
    <property type="entry name" value="F-BOX DOMAIN CONTAINING PROTEIN-RELATED"/>
    <property type="match status" value="1"/>
</dbReference>
<dbReference type="Gramene" id="TVU00127">
    <property type="protein sequence ID" value="TVU00127"/>
    <property type="gene ID" value="EJB05_54437"/>
</dbReference>
<dbReference type="InterPro" id="IPR036047">
    <property type="entry name" value="F-box-like_dom_sf"/>
</dbReference>
<dbReference type="EMBL" id="RWGY01000633">
    <property type="protein sequence ID" value="TVU00127.1"/>
    <property type="molecule type" value="Genomic_DNA"/>
</dbReference>
<dbReference type="AlphaFoldDB" id="A0A5J9SME8"/>
<dbReference type="OrthoDB" id="677165at2759"/>
<feature type="non-terminal residue" evidence="3">
    <location>
        <position position="1"/>
    </location>
</feature>
<dbReference type="Pfam" id="PF23635">
    <property type="entry name" value="Beta-prop_AT5G49610-like"/>
    <property type="match status" value="1"/>
</dbReference>
<accession>A0A5J9SME8</accession>
<dbReference type="Proteomes" id="UP000324897">
    <property type="component" value="Unassembled WGS sequence"/>
</dbReference>
<organism evidence="3 4">
    <name type="scientific">Eragrostis curvula</name>
    <name type="common">weeping love grass</name>
    <dbReference type="NCBI Taxonomy" id="38414"/>
    <lineage>
        <taxon>Eukaryota</taxon>
        <taxon>Viridiplantae</taxon>
        <taxon>Streptophyta</taxon>
        <taxon>Embryophyta</taxon>
        <taxon>Tracheophyta</taxon>
        <taxon>Spermatophyta</taxon>
        <taxon>Magnoliopsida</taxon>
        <taxon>Liliopsida</taxon>
        <taxon>Poales</taxon>
        <taxon>Poaceae</taxon>
        <taxon>PACMAD clade</taxon>
        <taxon>Chloridoideae</taxon>
        <taxon>Eragrostideae</taxon>
        <taxon>Eragrostidinae</taxon>
        <taxon>Eragrostis</taxon>
    </lineage>
</organism>
<reference evidence="3 4" key="1">
    <citation type="journal article" date="2019" name="Sci. Rep.">
        <title>A high-quality genome of Eragrostis curvula grass provides insights into Poaceae evolution and supports new strategies to enhance forage quality.</title>
        <authorList>
            <person name="Carballo J."/>
            <person name="Santos B.A.C.M."/>
            <person name="Zappacosta D."/>
            <person name="Garbus I."/>
            <person name="Selva J.P."/>
            <person name="Gallo C.A."/>
            <person name="Diaz A."/>
            <person name="Albertini E."/>
            <person name="Caccamo M."/>
            <person name="Echenique V."/>
        </authorList>
    </citation>
    <scope>NUCLEOTIDE SEQUENCE [LARGE SCALE GENOMIC DNA]</scope>
    <source>
        <strain evidence="4">cv. Victoria</strain>
        <tissue evidence="3">Leaf</tissue>
    </source>
</reference>
<name>A0A5J9SME8_9POAL</name>
<keyword evidence="4" id="KW-1185">Reference proteome</keyword>
<evidence type="ECO:0000259" key="2">
    <source>
        <dbReference type="Pfam" id="PF23635"/>
    </source>
</evidence>
<evidence type="ECO:0000313" key="4">
    <source>
        <dbReference type="Proteomes" id="UP000324897"/>
    </source>
</evidence>
<feature type="domain" description="F-box protein AT5G49610-like beta-propeller" evidence="2">
    <location>
        <begin position="118"/>
        <end position="395"/>
    </location>
</feature>
<sequence length="445" mass="50224">MEAQRKKAELTPPEEAALAAAMEAVLGNDDILREILLCLGFPTNLVRAAAVSKRWLRHASDPVFLRLFRARHPPRLLGFYVSTSESSPCFIPLPKQDPEVAAVIRKSNFELGEDVTDISHCLNGRLLVNTFCPPNKFNLAVCSPLQPERGTDALLKHPATLDSNYVTITRSHPRFTLLHEDSGNSMPCMEVQVMSNDKRVWVNISDLQDGAYIEGRTSDPIELPEKKIFMKFSLLANDKLYMICMKGHILGLDLPSLSLFCIKLPDGVELECCTKLGLSIAEGSGFYLTHIKGFQVHVWHHSTSCSINGKWKLVDTICLREAFGNLADPSWYSQGAAVHVAAVGDNANFVFLEIQDKVFYMQTRSRAVEKVYELDSEDSYLFGVYPFMMPWPPTFPTTEAWRVVSREVEFNVKMMTIDNYLSNQQLLFGNKLHEERVMKSKTLEK</sequence>